<dbReference type="SMART" id="SM00248">
    <property type="entry name" value="ANK"/>
    <property type="match status" value="3"/>
</dbReference>
<gene>
    <name evidence="4" type="ORF">PG997_014604</name>
</gene>
<accession>A0ABR1UUA6</accession>
<dbReference type="Pfam" id="PF00023">
    <property type="entry name" value="Ank"/>
    <property type="match status" value="1"/>
</dbReference>
<dbReference type="PROSITE" id="PS50088">
    <property type="entry name" value="ANK_REPEAT"/>
    <property type="match status" value="1"/>
</dbReference>
<protein>
    <submittedName>
        <fullName evidence="4">Protein kinase</fullName>
    </submittedName>
</protein>
<organism evidence="4 5">
    <name type="scientific">Apiospora hydei</name>
    <dbReference type="NCBI Taxonomy" id="1337664"/>
    <lineage>
        <taxon>Eukaryota</taxon>
        <taxon>Fungi</taxon>
        <taxon>Dikarya</taxon>
        <taxon>Ascomycota</taxon>
        <taxon>Pezizomycotina</taxon>
        <taxon>Sordariomycetes</taxon>
        <taxon>Xylariomycetidae</taxon>
        <taxon>Amphisphaeriales</taxon>
        <taxon>Apiosporaceae</taxon>
        <taxon>Apiospora</taxon>
    </lineage>
</organism>
<dbReference type="GO" id="GO:0016301">
    <property type="term" value="F:kinase activity"/>
    <property type="evidence" value="ECO:0007669"/>
    <property type="project" value="UniProtKB-KW"/>
</dbReference>
<sequence length="442" mass="49170">MPALNQARLTLPRSRRRWPGPVRWLSLGVLHDEIDLWFNSQDKPRIELAQTRELAIEALAEATGPDVEGDEWDVAWQPASRILCFKNRVAQEERPAGRWGSRLWFASLPGATAFYPSDNKDQAGYADDDCGPSEAQSREALAAALALGYRRPRIVSQILALGNANLDYATLDHREIANTTFVPFPAPGIQVTPLEWAVEHDRPDFARLFLDAGAYANHTVWKVEGSTLTKAVRKRNRELVEMLVPESERVTRTRALGLAAIAMALLEGDGATLCDFEEADRHLPEDKWDSDCTLGYAHISELAAGDFVVPLALAVMVGDVALVRLLLGHGADPNRGYHGLYPTAGQYEEDPDPAPYWIHLHSGRAVQLAMELGHDEIVDLLLDYSVNIDLHQPVWEEPDGEDRLRTGYSCCLMPRRVYLRVMAGLEQAVERRGEETVGPNSS</sequence>
<proteinExistence type="predicted"/>
<keyword evidence="5" id="KW-1185">Reference proteome</keyword>
<dbReference type="PANTHER" id="PTHR24189:SF50">
    <property type="entry name" value="ANKYRIN REPEAT AND SOCS BOX PROTEIN 2"/>
    <property type="match status" value="1"/>
</dbReference>
<dbReference type="InterPro" id="IPR036770">
    <property type="entry name" value="Ankyrin_rpt-contain_sf"/>
</dbReference>
<reference evidence="4 5" key="1">
    <citation type="submission" date="2023-01" db="EMBL/GenBank/DDBJ databases">
        <title>Analysis of 21 Apiospora genomes using comparative genomics revels a genus with tremendous synthesis potential of carbohydrate active enzymes and secondary metabolites.</title>
        <authorList>
            <person name="Sorensen T."/>
        </authorList>
    </citation>
    <scope>NUCLEOTIDE SEQUENCE [LARGE SCALE GENOMIC DNA]</scope>
    <source>
        <strain evidence="4 5">CBS 114990</strain>
    </source>
</reference>
<evidence type="ECO:0000313" key="4">
    <source>
        <dbReference type="EMBL" id="KAK8062507.1"/>
    </source>
</evidence>
<evidence type="ECO:0000256" key="2">
    <source>
        <dbReference type="ARBA" id="ARBA00023043"/>
    </source>
</evidence>
<keyword evidence="4" id="KW-0808">Transferase</keyword>
<keyword evidence="2 3" id="KW-0040">ANK repeat</keyword>
<dbReference type="GeneID" id="92051978"/>
<dbReference type="PANTHER" id="PTHR24189">
    <property type="entry name" value="MYOTROPHIN"/>
    <property type="match status" value="1"/>
</dbReference>
<evidence type="ECO:0000256" key="1">
    <source>
        <dbReference type="ARBA" id="ARBA00022737"/>
    </source>
</evidence>
<evidence type="ECO:0000256" key="3">
    <source>
        <dbReference type="PROSITE-ProRule" id="PRU00023"/>
    </source>
</evidence>
<name>A0ABR1UUA6_9PEZI</name>
<dbReference type="RefSeq" id="XP_066661106.1">
    <property type="nucleotide sequence ID" value="XM_066818918.1"/>
</dbReference>
<dbReference type="Gene3D" id="1.25.40.20">
    <property type="entry name" value="Ankyrin repeat-containing domain"/>
    <property type="match status" value="2"/>
</dbReference>
<dbReference type="SUPFAM" id="SSF48403">
    <property type="entry name" value="Ankyrin repeat"/>
    <property type="match status" value="1"/>
</dbReference>
<dbReference type="InterPro" id="IPR002110">
    <property type="entry name" value="Ankyrin_rpt"/>
</dbReference>
<comment type="caution">
    <text evidence="4">The sequence shown here is derived from an EMBL/GenBank/DDBJ whole genome shotgun (WGS) entry which is preliminary data.</text>
</comment>
<feature type="repeat" description="ANK" evidence="3">
    <location>
        <begin position="306"/>
        <end position="334"/>
    </location>
</feature>
<evidence type="ECO:0000313" key="5">
    <source>
        <dbReference type="Proteomes" id="UP001433268"/>
    </source>
</evidence>
<dbReference type="InterPro" id="IPR050745">
    <property type="entry name" value="Multifunctional_regulatory"/>
</dbReference>
<dbReference type="Proteomes" id="UP001433268">
    <property type="component" value="Unassembled WGS sequence"/>
</dbReference>
<keyword evidence="1" id="KW-0677">Repeat</keyword>
<dbReference type="PROSITE" id="PS50297">
    <property type="entry name" value="ANK_REP_REGION"/>
    <property type="match status" value="1"/>
</dbReference>
<dbReference type="EMBL" id="JAQQWN010000010">
    <property type="protein sequence ID" value="KAK8062507.1"/>
    <property type="molecule type" value="Genomic_DNA"/>
</dbReference>
<keyword evidence="4" id="KW-0418">Kinase</keyword>